<organism evidence="1 2">
    <name type="scientific">Allacma fusca</name>
    <dbReference type="NCBI Taxonomy" id="39272"/>
    <lineage>
        <taxon>Eukaryota</taxon>
        <taxon>Metazoa</taxon>
        <taxon>Ecdysozoa</taxon>
        <taxon>Arthropoda</taxon>
        <taxon>Hexapoda</taxon>
        <taxon>Collembola</taxon>
        <taxon>Symphypleona</taxon>
        <taxon>Sminthuridae</taxon>
        <taxon>Allacma</taxon>
    </lineage>
</organism>
<accession>A0A8J2K5Z6</accession>
<gene>
    <name evidence="1" type="ORF">AFUS01_LOCUS22186</name>
</gene>
<comment type="caution">
    <text evidence="1">The sequence shown here is derived from an EMBL/GenBank/DDBJ whole genome shotgun (WGS) entry which is preliminary data.</text>
</comment>
<dbReference type="PANTHER" id="PTHR46342:SF1">
    <property type="entry name" value="ALPHA-CATULIN"/>
    <property type="match status" value="1"/>
</dbReference>
<evidence type="ECO:0000313" key="2">
    <source>
        <dbReference type="Proteomes" id="UP000708208"/>
    </source>
</evidence>
<evidence type="ECO:0000313" key="1">
    <source>
        <dbReference type="EMBL" id="CAG7733763.1"/>
    </source>
</evidence>
<dbReference type="EMBL" id="CAJVCH010255669">
    <property type="protein sequence ID" value="CAG7733763.1"/>
    <property type="molecule type" value="Genomic_DNA"/>
</dbReference>
<protein>
    <submittedName>
        <fullName evidence="1">Uncharacterized protein</fullName>
    </submittedName>
</protein>
<dbReference type="InterPro" id="IPR030045">
    <property type="entry name" value="CTNNAL1"/>
</dbReference>
<keyword evidence="2" id="KW-1185">Reference proteome</keyword>
<name>A0A8J2K5Z6_9HEXA</name>
<dbReference type="Proteomes" id="UP000708208">
    <property type="component" value="Unassembled WGS sequence"/>
</dbReference>
<dbReference type="OrthoDB" id="9933814at2759"/>
<dbReference type="GO" id="GO:0007266">
    <property type="term" value="P:Rho protein signal transduction"/>
    <property type="evidence" value="ECO:0007669"/>
    <property type="project" value="InterPro"/>
</dbReference>
<dbReference type="AlphaFoldDB" id="A0A8J2K5Z6"/>
<reference evidence="1" key="1">
    <citation type="submission" date="2021-06" db="EMBL/GenBank/DDBJ databases">
        <authorList>
            <person name="Hodson N. C."/>
            <person name="Mongue J. A."/>
            <person name="Jaron S. K."/>
        </authorList>
    </citation>
    <scope>NUCLEOTIDE SEQUENCE</scope>
</reference>
<sequence length="76" mass="8309">MTTATDDGRRHSQITTMVHTKEVPVCSERTSRAISRVGQSVNVAVDRFVTVGEAIADSSDEIRPQMYAACQEARLA</sequence>
<proteinExistence type="predicted"/>
<feature type="non-terminal residue" evidence="1">
    <location>
        <position position="1"/>
    </location>
</feature>
<dbReference type="PANTHER" id="PTHR46342">
    <property type="entry name" value="ALPHA-CATULIN"/>
    <property type="match status" value="1"/>
</dbReference>